<feature type="transmembrane region" description="Helical" evidence="4">
    <location>
        <begin position="66"/>
        <end position="91"/>
    </location>
</feature>
<evidence type="ECO:0000256" key="1">
    <source>
        <dbReference type="ARBA" id="ARBA00022801"/>
    </source>
</evidence>
<dbReference type="EMBL" id="GG666512">
    <property type="protein sequence ID" value="EEN60567.1"/>
    <property type="molecule type" value="Genomic_DNA"/>
</dbReference>
<organism>
    <name type="scientific">Branchiostoma floridae</name>
    <name type="common">Florida lancelet</name>
    <name type="synonym">Amphioxus</name>
    <dbReference type="NCBI Taxonomy" id="7739"/>
    <lineage>
        <taxon>Eukaryota</taxon>
        <taxon>Metazoa</taxon>
        <taxon>Chordata</taxon>
        <taxon>Cephalochordata</taxon>
        <taxon>Leptocardii</taxon>
        <taxon>Amphioxiformes</taxon>
        <taxon>Branchiostomatidae</taxon>
        <taxon>Branchiostoma</taxon>
    </lineage>
</organism>
<dbReference type="InterPro" id="IPR013780">
    <property type="entry name" value="Glyco_hydro_b"/>
</dbReference>
<keyword evidence="1" id="KW-0378">Hydrolase</keyword>
<gene>
    <name evidence="6" type="ORF">BRAFLDRAFT_265208</name>
</gene>
<reference evidence="6" key="1">
    <citation type="journal article" date="2008" name="Nature">
        <title>The amphioxus genome and the evolution of the chordate karyotype.</title>
        <authorList>
            <consortium name="US DOE Joint Genome Institute (JGI-PGF)"/>
            <person name="Putnam N.H."/>
            <person name="Butts T."/>
            <person name="Ferrier D.E.K."/>
            <person name="Furlong R.F."/>
            <person name="Hellsten U."/>
            <person name="Kawashima T."/>
            <person name="Robinson-Rechavi M."/>
            <person name="Shoguchi E."/>
            <person name="Terry A."/>
            <person name="Yu J.-K."/>
            <person name="Benito-Gutierrez E.L."/>
            <person name="Dubchak I."/>
            <person name="Garcia-Fernandez J."/>
            <person name="Gibson-Brown J.J."/>
            <person name="Grigoriev I.V."/>
            <person name="Horton A.C."/>
            <person name="de Jong P.J."/>
            <person name="Jurka J."/>
            <person name="Kapitonov V.V."/>
            <person name="Kohara Y."/>
            <person name="Kuroki Y."/>
            <person name="Lindquist E."/>
            <person name="Lucas S."/>
            <person name="Osoegawa K."/>
            <person name="Pennacchio L.A."/>
            <person name="Salamov A.A."/>
            <person name="Satou Y."/>
            <person name="Sauka-Spengler T."/>
            <person name="Schmutz J."/>
            <person name="Shin-I T."/>
            <person name="Toyoda A."/>
            <person name="Bronner-Fraser M."/>
            <person name="Fujiyama A."/>
            <person name="Holland L.Z."/>
            <person name="Holland P.W.H."/>
            <person name="Satoh N."/>
            <person name="Rokhsar D.S."/>
        </authorList>
    </citation>
    <scope>NUCLEOTIDE SEQUENCE [LARGE SCALE GENOMIC DNA]</scope>
    <source>
        <strain evidence="6">S238N-H82</strain>
        <tissue evidence="6">Testes</tissue>
    </source>
</reference>
<dbReference type="eggNOG" id="KOG0471">
    <property type="taxonomic scope" value="Eukaryota"/>
</dbReference>
<dbReference type="GO" id="GO:0005975">
    <property type="term" value="P:carbohydrate metabolic process"/>
    <property type="evidence" value="ECO:0007669"/>
    <property type="project" value="InterPro"/>
</dbReference>
<keyword evidence="4" id="KW-0472">Membrane</keyword>
<dbReference type="SUPFAM" id="SSF51445">
    <property type="entry name" value="(Trans)glycosidases"/>
    <property type="match status" value="1"/>
</dbReference>
<evidence type="ECO:0000256" key="4">
    <source>
        <dbReference type="SAM" id="Phobius"/>
    </source>
</evidence>
<evidence type="ECO:0000256" key="2">
    <source>
        <dbReference type="ARBA" id="ARBA00023295"/>
    </source>
</evidence>
<dbReference type="InterPro" id="IPR017853">
    <property type="entry name" value="GH"/>
</dbReference>
<dbReference type="Pfam" id="PF16028">
    <property type="entry name" value="SLC3A2_N"/>
    <property type="match status" value="1"/>
</dbReference>
<dbReference type="GO" id="GO:0016798">
    <property type="term" value="F:hydrolase activity, acting on glycosyl bonds"/>
    <property type="evidence" value="ECO:0007669"/>
    <property type="project" value="UniProtKB-KW"/>
</dbReference>
<dbReference type="Gene3D" id="3.90.400.10">
    <property type="entry name" value="Oligo-1,6-glucosidase, Domain 2"/>
    <property type="match status" value="1"/>
</dbReference>
<feature type="region of interest" description="Disordered" evidence="3">
    <location>
        <begin position="1"/>
        <end position="35"/>
    </location>
</feature>
<dbReference type="InterPro" id="IPR006047">
    <property type="entry name" value="GH13_cat_dom"/>
</dbReference>
<evidence type="ECO:0000259" key="5">
    <source>
        <dbReference type="SMART" id="SM00642"/>
    </source>
</evidence>
<accession>C3YGQ7</accession>
<feature type="domain" description="Glycosyl hydrolase family 13 catalytic" evidence="5">
    <location>
        <begin position="112"/>
        <end position="499"/>
    </location>
</feature>
<evidence type="ECO:0000256" key="3">
    <source>
        <dbReference type="SAM" id="MobiDB-lite"/>
    </source>
</evidence>
<dbReference type="PANTHER" id="PTHR10357:SF179">
    <property type="entry name" value="NEUTRAL AND BASIC AMINO ACID TRANSPORT PROTEIN RBAT"/>
    <property type="match status" value="1"/>
</dbReference>
<dbReference type="AlphaFoldDB" id="C3YGQ7"/>
<dbReference type="Gene3D" id="3.20.20.80">
    <property type="entry name" value="Glycosidases"/>
    <property type="match status" value="1"/>
</dbReference>
<protein>
    <recommendedName>
        <fullName evidence="5">Glycosyl hydrolase family 13 catalytic domain-containing protein</fullName>
    </recommendedName>
</protein>
<keyword evidence="4" id="KW-1133">Transmembrane helix</keyword>
<proteinExistence type="predicted"/>
<keyword evidence="4" id="KW-0812">Transmembrane</keyword>
<feature type="compositionally biased region" description="Basic and acidic residues" evidence="3">
    <location>
        <begin position="1"/>
        <end position="10"/>
    </location>
</feature>
<dbReference type="Gene3D" id="2.60.40.1180">
    <property type="entry name" value="Golgi alpha-mannosidase II"/>
    <property type="match status" value="1"/>
</dbReference>
<dbReference type="Pfam" id="PF00128">
    <property type="entry name" value="Alpha-amylase"/>
    <property type="match status" value="1"/>
</dbReference>
<dbReference type="PANTHER" id="PTHR10357">
    <property type="entry name" value="ALPHA-AMYLASE FAMILY MEMBER"/>
    <property type="match status" value="1"/>
</dbReference>
<evidence type="ECO:0000313" key="6">
    <source>
        <dbReference type="EMBL" id="EEN60567.1"/>
    </source>
</evidence>
<dbReference type="InParanoid" id="C3YGQ7"/>
<dbReference type="STRING" id="7739.C3YGQ7"/>
<dbReference type="SMART" id="SM00642">
    <property type="entry name" value="Aamy"/>
    <property type="match status" value="1"/>
</dbReference>
<dbReference type="FunFam" id="3.90.400.10:FF:000002">
    <property type="entry name" value="Sucrose isomerase"/>
    <property type="match status" value="1"/>
</dbReference>
<sequence length="629" mass="68706">MSANDLDKAEQGAAEKLNKPENGSPEDGKAADGGLEADEVEPKLAPFAGMGKEELLKVSSEPFWVYLRWTLLVLFWLAWIAMLVGAIVIIVTAPRCAPRPELEWWEHGGFLRVFTRSFKDSDGNGVGDLKGIEEKADYLTDLNVKSLQVSAVYSASNFTDVDPAFGTMADFDSLVSTLHDKGLKLVVDFDPNHSGVDHPWFMQSSASNAADNTYKDYYIWADGVGGNPPNNWLSVSGGSAWNYSAARDQWYLHTFQPEQPDLNYRNPDVRAAVKDALRFWAMKGADGFRLTSAKYLVEDSALTDEPANPNYSGDPGKYESLSHPYTTNLDETHTLLQEFRTTLDEFAKDGDSYRLLLTDVMDANVRQVVKYYSSNGTREADIALNYNLLAMQGGGDKPGNKTFGKIQSWLDNLPDGKRANWVIGSESSPRVGGGLYARAANLLLLLLPGTPMAYYGDEIGMADVSLTFRDTQVYSLPLVMLVNGVSTSPMQWNNTDNAGFTNPGVTPWTPLPQNYSTVNVGTQKQDGSSFLSMFQKAAGLRDEPAFQWGAFSNALTTDNVLSFKREHAGATSYLVAANLGGAASSQDYTAAGFPEEGTVALSSGMDRNDEKLKLNAVTLQPGEAIVVSY</sequence>
<dbReference type="InterPro" id="IPR045857">
    <property type="entry name" value="O16G_dom_2"/>
</dbReference>
<dbReference type="InterPro" id="IPR031984">
    <property type="entry name" value="SLC3A2_N"/>
</dbReference>
<name>C3YGQ7_BRAFL</name>
<keyword evidence="2" id="KW-0326">Glycosidase</keyword>